<organism evidence="1 2">
    <name type="scientific">Strongylus vulgaris</name>
    <name type="common">Blood worm</name>
    <dbReference type="NCBI Taxonomy" id="40348"/>
    <lineage>
        <taxon>Eukaryota</taxon>
        <taxon>Metazoa</taxon>
        <taxon>Ecdysozoa</taxon>
        <taxon>Nematoda</taxon>
        <taxon>Chromadorea</taxon>
        <taxon>Rhabditida</taxon>
        <taxon>Rhabditina</taxon>
        <taxon>Rhabditomorpha</taxon>
        <taxon>Strongyloidea</taxon>
        <taxon>Strongylidae</taxon>
        <taxon>Strongylus</taxon>
    </lineage>
</organism>
<sequence>MSRLRDSAEYVSKANHRWAGHIMRWTDDRWTLRTQQWIPRERHRPTSIPTSWMTLAEDRNGWKQCGGLHDK</sequence>
<evidence type="ECO:0000313" key="1">
    <source>
        <dbReference type="EMBL" id="VDM84245.1"/>
    </source>
</evidence>
<gene>
    <name evidence="1" type="ORF">SVUK_LOCUS19243</name>
</gene>
<keyword evidence="2" id="KW-1185">Reference proteome</keyword>
<dbReference type="EMBL" id="UYYB01128685">
    <property type="protein sequence ID" value="VDM84245.1"/>
    <property type="molecule type" value="Genomic_DNA"/>
</dbReference>
<protein>
    <recommendedName>
        <fullName evidence="3">C-type lectin domain-containing protein</fullName>
    </recommendedName>
</protein>
<reference evidence="1 2" key="1">
    <citation type="submission" date="2018-11" db="EMBL/GenBank/DDBJ databases">
        <authorList>
            <consortium name="Pathogen Informatics"/>
        </authorList>
    </citation>
    <scope>NUCLEOTIDE SEQUENCE [LARGE SCALE GENOMIC DNA]</scope>
</reference>
<accession>A0A3P7LP65</accession>
<evidence type="ECO:0008006" key="3">
    <source>
        <dbReference type="Google" id="ProtNLM"/>
    </source>
</evidence>
<evidence type="ECO:0000313" key="2">
    <source>
        <dbReference type="Proteomes" id="UP000270094"/>
    </source>
</evidence>
<proteinExistence type="predicted"/>
<name>A0A3P7LP65_STRVU</name>
<dbReference type="Proteomes" id="UP000270094">
    <property type="component" value="Unassembled WGS sequence"/>
</dbReference>
<dbReference type="AlphaFoldDB" id="A0A3P7LP65"/>
<dbReference type="OrthoDB" id="5814184at2759"/>